<keyword evidence="4" id="KW-1185">Reference proteome</keyword>
<feature type="transmembrane region" description="Helical" evidence="2">
    <location>
        <begin position="255"/>
        <end position="276"/>
    </location>
</feature>
<keyword evidence="2" id="KW-0472">Membrane</keyword>
<evidence type="ECO:0000313" key="4">
    <source>
        <dbReference type="Proteomes" id="UP000239203"/>
    </source>
</evidence>
<keyword evidence="2" id="KW-1133">Transmembrane helix</keyword>
<feature type="compositionally biased region" description="Low complexity" evidence="1">
    <location>
        <begin position="159"/>
        <end position="170"/>
    </location>
</feature>
<evidence type="ECO:0000313" key="3">
    <source>
        <dbReference type="EMBL" id="PPK68156.1"/>
    </source>
</evidence>
<feature type="compositionally biased region" description="Low complexity" evidence="1">
    <location>
        <begin position="79"/>
        <end position="93"/>
    </location>
</feature>
<dbReference type="RefSeq" id="WP_104479405.1">
    <property type="nucleotide sequence ID" value="NZ_CP154825.1"/>
</dbReference>
<name>A0A2S6GSJ0_9PSEU</name>
<proteinExistence type="predicted"/>
<evidence type="ECO:0000256" key="1">
    <source>
        <dbReference type="SAM" id="MobiDB-lite"/>
    </source>
</evidence>
<dbReference type="OrthoDB" id="3692386at2"/>
<dbReference type="Proteomes" id="UP000239203">
    <property type="component" value="Unassembled WGS sequence"/>
</dbReference>
<comment type="caution">
    <text evidence="3">The sequence shown here is derived from an EMBL/GenBank/DDBJ whole genome shotgun (WGS) entry which is preliminary data.</text>
</comment>
<sequence>MTWQEELRQLDADLAAGRLSSDDYRVRRDAVLAKAAGGAPGTPPLLAPQPVAVTQPTTPPTLPPVQQPSQPQPVPPQVSAPQPVVQPTVVQPVIQPPKAEPAAEKKPDGPFPPAFRWKDDTPAVEATNIIPPITADTPKPAELADRTQAVRPTEESPDRTQVVRGTQTQQIARNPEQAERTQVVTGQQMRAATSGYTAQQQPQRQANPWAHQQPHVESAPPWWQADDPVPDMGGGSSWQQDVFVTADDKPGRGKLVLGIVLAILVVLGIAVGAFFLGKSVGAKQGMSLYDAATPTSGRSI</sequence>
<gene>
    <name evidence="3" type="ORF">CLV40_106393</name>
</gene>
<dbReference type="EMBL" id="PTIX01000006">
    <property type="protein sequence ID" value="PPK68156.1"/>
    <property type="molecule type" value="Genomic_DNA"/>
</dbReference>
<dbReference type="AlphaFoldDB" id="A0A2S6GSJ0"/>
<accession>A0A2S6GSJ0</accession>
<reference evidence="3 4" key="1">
    <citation type="submission" date="2018-02" db="EMBL/GenBank/DDBJ databases">
        <title>Genomic Encyclopedia of Archaeal and Bacterial Type Strains, Phase II (KMG-II): from individual species to whole genera.</title>
        <authorList>
            <person name="Goeker M."/>
        </authorList>
    </citation>
    <scope>NUCLEOTIDE SEQUENCE [LARGE SCALE GENOMIC DNA]</scope>
    <source>
        <strain evidence="3 4">YU 961-1</strain>
    </source>
</reference>
<feature type="compositionally biased region" description="Pro residues" evidence="1">
    <location>
        <begin position="57"/>
        <end position="78"/>
    </location>
</feature>
<evidence type="ECO:0000256" key="2">
    <source>
        <dbReference type="SAM" id="Phobius"/>
    </source>
</evidence>
<protein>
    <submittedName>
        <fullName evidence="3">Uncharacterized protein</fullName>
    </submittedName>
</protein>
<keyword evidence="2" id="KW-0812">Transmembrane</keyword>
<feature type="region of interest" description="Disordered" evidence="1">
    <location>
        <begin position="35"/>
        <end position="212"/>
    </location>
</feature>
<feature type="compositionally biased region" description="Polar residues" evidence="1">
    <location>
        <begin position="180"/>
        <end position="206"/>
    </location>
</feature>
<organism evidence="3 4">
    <name type="scientific">Actinokineospora auranticolor</name>
    <dbReference type="NCBI Taxonomy" id="155976"/>
    <lineage>
        <taxon>Bacteria</taxon>
        <taxon>Bacillati</taxon>
        <taxon>Actinomycetota</taxon>
        <taxon>Actinomycetes</taxon>
        <taxon>Pseudonocardiales</taxon>
        <taxon>Pseudonocardiaceae</taxon>
        <taxon>Actinokineospora</taxon>
    </lineage>
</organism>